<keyword evidence="9 12" id="KW-1133">Transmembrane helix</keyword>
<dbReference type="PIRSF" id="PIRSF006446">
    <property type="entry name" value="Cyt_quinol_oxidase_1"/>
    <property type="match status" value="1"/>
</dbReference>
<keyword evidence="11 12" id="KW-0472">Membrane</keyword>
<dbReference type="GO" id="GO:0046872">
    <property type="term" value="F:metal ion binding"/>
    <property type="evidence" value="ECO:0007669"/>
    <property type="project" value="UniProtKB-UniRule"/>
</dbReference>
<evidence type="ECO:0000256" key="9">
    <source>
        <dbReference type="ARBA" id="ARBA00022989"/>
    </source>
</evidence>
<evidence type="ECO:0000256" key="11">
    <source>
        <dbReference type="ARBA" id="ARBA00023136"/>
    </source>
</evidence>
<dbReference type="EMBL" id="CP132353">
    <property type="protein sequence ID" value="WLS80804.1"/>
    <property type="molecule type" value="Genomic_DNA"/>
</dbReference>
<dbReference type="GO" id="GO:0020037">
    <property type="term" value="F:heme binding"/>
    <property type="evidence" value="ECO:0007669"/>
    <property type="project" value="TreeGrafter"/>
</dbReference>
<keyword evidence="5 12" id="KW-0349">Heme</keyword>
<dbReference type="Pfam" id="PF01654">
    <property type="entry name" value="Cyt_bd_oxida_I"/>
    <property type="match status" value="1"/>
</dbReference>
<evidence type="ECO:0000313" key="14">
    <source>
        <dbReference type="Proteomes" id="UP001228139"/>
    </source>
</evidence>
<dbReference type="PANTHER" id="PTHR30365:SF14">
    <property type="entry name" value="CYTOCHROME BD MENAQUINOL OXIDASE SUBUNIT I-RELATED"/>
    <property type="match status" value="1"/>
</dbReference>
<name>A0AA50DMQ2_9GAMM</name>
<dbReference type="GO" id="GO:0070069">
    <property type="term" value="C:cytochrome complex"/>
    <property type="evidence" value="ECO:0007669"/>
    <property type="project" value="UniProtKB-UniRule"/>
</dbReference>
<evidence type="ECO:0000256" key="1">
    <source>
        <dbReference type="ARBA" id="ARBA00004651"/>
    </source>
</evidence>
<dbReference type="GO" id="GO:0009055">
    <property type="term" value="F:electron transfer activity"/>
    <property type="evidence" value="ECO:0007669"/>
    <property type="project" value="UniProtKB-UniRule"/>
</dbReference>
<feature type="transmembrane region" description="Helical" evidence="12">
    <location>
        <begin position="98"/>
        <end position="121"/>
    </location>
</feature>
<feature type="transmembrane region" description="Helical" evidence="12">
    <location>
        <begin position="26"/>
        <end position="45"/>
    </location>
</feature>
<evidence type="ECO:0000256" key="7">
    <source>
        <dbReference type="ARBA" id="ARBA00022723"/>
    </source>
</evidence>
<feature type="transmembrane region" description="Helical" evidence="12">
    <location>
        <begin position="327"/>
        <end position="349"/>
    </location>
</feature>
<comment type="similarity">
    <text evidence="2 12">Belongs to the cytochrome ubiquinol oxidase subunit 1 family.</text>
</comment>
<organism evidence="13 14">
    <name type="scientific">Erwinia pyri</name>
    <dbReference type="NCBI Taxonomy" id="3062598"/>
    <lineage>
        <taxon>Bacteria</taxon>
        <taxon>Pseudomonadati</taxon>
        <taxon>Pseudomonadota</taxon>
        <taxon>Gammaproteobacteria</taxon>
        <taxon>Enterobacterales</taxon>
        <taxon>Erwiniaceae</taxon>
        <taxon>Erwinia</taxon>
    </lineage>
</organism>
<accession>A0AA50DMQ2</accession>
<keyword evidence="7 12" id="KW-0479">Metal-binding</keyword>
<evidence type="ECO:0000256" key="10">
    <source>
        <dbReference type="ARBA" id="ARBA00023004"/>
    </source>
</evidence>
<protein>
    <submittedName>
        <fullName evidence="13">Cytochrome ubiquinol oxidase subunit I</fullName>
    </submittedName>
</protein>
<feature type="transmembrane region" description="Helical" evidence="12">
    <location>
        <begin position="361"/>
        <end position="382"/>
    </location>
</feature>
<sequence length="449" mass="49526">MSDAALSLLLSRWQFAVTIGLHITLAAFALGLASFLAFLEAAWLIRKEARYFEAYTFWLKVFALTIVVGAVTGVLMEFEFGANWGPLSAKAGAVVGPLMFYEVLVAFFMESALAGVMIFGLNKIGPKLHFCVTLLVAIGAFISAFWILAANSWMQTPTGFSMDAAGHFRPDNWWSIITSPSFPWRLTHMVIAALLATAFMVGGVGAWRLLRGLNPSTAKLMVSSSMWLAIVLMPVQIVVGDLHGENTLKYQPQKVAAMEGSWQSPPPGVGEPLRLFALPDQQEQRNYAEVAIPQIASLYLKHDLSSHIKSLSEFPASNIPPVVPVFFGFRVMVGMGIMMLLLSATAFYLRLRKRLYVSKPLLKWMTLMAPAGFIAMLAGWVVTETGRQPWTVWGHLRTEESVSAHPANWIIASGAAILVVYAIAFFAGLYYFLRYVSTHGSEQQVKYNV</sequence>
<dbReference type="KEGG" id="epi:Q3V30_10140"/>
<proteinExistence type="inferred from homology"/>
<dbReference type="GO" id="GO:0016682">
    <property type="term" value="F:oxidoreductase activity, acting on diphenols and related substances as donors, oxygen as acceptor"/>
    <property type="evidence" value="ECO:0007669"/>
    <property type="project" value="TreeGrafter"/>
</dbReference>
<dbReference type="RefSeq" id="WP_306212915.1">
    <property type="nucleotide sequence ID" value="NZ_CP132353.1"/>
</dbReference>
<keyword evidence="6 12" id="KW-0812">Transmembrane</keyword>
<evidence type="ECO:0000256" key="6">
    <source>
        <dbReference type="ARBA" id="ARBA00022692"/>
    </source>
</evidence>
<dbReference type="AlphaFoldDB" id="A0AA50DMQ2"/>
<evidence type="ECO:0000256" key="12">
    <source>
        <dbReference type="PIRNR" id="PIRNR006446"/>
    </source>
</evidence>
<comment type="subcellular location">
    <subcellularLocation>
        <location evidence="12">Cell inner membrane</location>
    </subcellularLocation>
    <subcellularLocation>
        <location evidence="1">Cell membrane</location>
        <topology evidence="1">Multi-pass membrane protein</topology>
    </subcellularLocation>
</comment>
<dbReference type="GO" id="GO:0005886">
    <property type="term" value="C:plasma membrane"/>
    <property type="evidence" value="ECO:0007669"/>
    <property type="project" value="UniProtKB-SubCell"/>
</dbReference>
<feature type="transmembrane region" description="Helical" evidence="12">
    <location>
        <begin position="222"/>
        <end position="239"/>
    </location>
</feature>
<evidence type="ECO:0000256" key="2">
    <source>
        <dbReference type="ARBA" id="ARBA00009819"/>
    </source>
</evidence>
<dbReference type="InterPro" id="IPR002585">
    <property type="entry name" value="Cyt-d_ubiquinol_oxidase_su_1"/>
</dbReference>
<feature type="transmembrane region" description="Helical" evidence="12">
    <location>
        <begin position="57"/>
        <end position="78"/>
    </location>
</feature>
<keyword evidence="14" id="KW-1185">Reference proteome</keyword>
<evidence type="ECO:0000256" key="4">
    <source>
        <dbReference type="ARBA" id="ARBA00022475"/>
    </source>
</evidence>
<gene>
    <name evidence="13" type="ORF">Q3V30_10140</name>
</gene>
<evidence type="ECO:0000313" key="13">
    <source>
        <dbReference type="EMBL" id="WLS80804.1"/>
    </source>
</evidence>
<feature type="transmembrane region" description="Helical" evidence="12">
    <location>
        <begin position="128"/>
        <end position="149"/>
    </location>
</feature>
<reference evidence="13 14" key="1">
    <citation type="submission" date="2023-07" db="EMBL/GenBank/DDBJ databases">
        <title>Pathogenic bacteria of pear tree diseases.</title>
        <authorList>
            <person name="Zhang Z."/>
            <person name="He L."/>
            <person name="Huang R."/>
        </authorList>
    </citation>
    <scope>NUCLEOTIDE SEQUENCE [LARGE SCALE GENOMIC DNA]</scope>
    <source>
        <strain evidence="13 14">DE2</strain>
    </source>
</reference>
<feature type="transmembrane region" description="Helical" evidence="12">
    <location>
        <begin position="409"/>
        <end position="433"/>
    </location>
</feature>
<keyword evidence="4 12" id="KW-1003">Cell membrane</keyword>
<keyword evidence="3 12" id="KW-0813">Transport</keyword>
<evidence type="ECO:0000256" key="3">
    <source>
        <dbReference type="ARBA" id="ARBA00022448"/>
    </source>
</evidence>
<evidence type="ECO:0000256" key="5">
    <source>
        <dbReference type="ARBA" id="ARBA00022617"/>
    </source>
</evidence>
<evidence type="ECO:0000256" key="8">
    <source>
        <dbReference type="ARBA" id="ARBA00022982"/>
    </source>
</evidence>
<keyword evidence="8 12" id="KW-0249">Electron transport</keyword>
<dbReference type="PANTHER" id="PTHR30365">
    <property type="entry name" value="CYTOCHROME D UBIQUINOL OXIDASE"/>
    <property type="match status" value="1"/>
</dbReference>
<dbReference type="Proteomes" id="UP001228139">
    <property type="component" value="Chromosome"/>
</dbReference>
<dbReference type="GO" id="GO:0019646">
    <property type="term" value="P:aerobic electron transport chain"/>
    <property type="evidence" value="ECO:0007669"/>
    <property type="project" value="InterPro"/>
</dbReference>
<keyword evidence="10 12" id="KW-0408">Iron</keyword>
<feature type="transmembrane region" description="Helical" evidence="12">
    <location>
        <begin position="189"/>
        <end position="210"/>
    </location>
</feature>